<keyword evidence="1" id="KW-1133">Transmembrane helix</keyword>
<reference evidence="2 3" key="1">
    <citation type="submission" date="2020-04" db="EMBL/GenBank/DDBJ databases">
        <title>MicrobeNet Type strains.</title>
        <authorList>
            <person name="Nicholson A.C."/>
        </authorList>
    </citation>
    <scope>NUCLEOTIDE SEQUENCE [LARGE SCALE GENOMIC DNA]</scope>
    <source>
        <strain evidence="2 3">DSM 44445</strain>
    </source>
</reference>
<comment type="caution">
    <text evidence="2">The sequence shown here is derived from an EMBL/GenBank/DDBJ whole genome shotgun (WGS) entry which is preliminary data.</text>
</comment>
<keyword evidence="3" id="KW-1185">Reference proteome</keyword>
<feature type="transmembrane region" description="Helical" evidence="1">
    <location>
        <begin position="121"/>
        <end position="146"/>
    </location>
</feature>
<dbReference type="AlphaFoldDB" id="A0A7X6M2R7"/>
<proteinExistence type="predicted"/>
<dbReference type="Proteomes" id="UP000523447">
    <property type="component" value="Unassembled WGS sequence"/>
</dbReference>
<gene>
    <name evidence="2" type="ORF">HGA07_26260</name>
</gene>
<sequence>MPDDHEHGLTSESGSHPVLAVDVAAPLRVAAATLMALVPEVVVDGVVRARGWGNWLIPVSAGRHQVRIHIDRFGVLLHPAQLVVTVDPGERVPIHYRMPASGFASASIGTTPQRARGGGRLVAVLLVPVLLVPILVTVAAVLALLLA</sequence>
<keyword evidence="1" id="KW-0812">Transmembrane</keyword>
<evidence type="ECO:0000313" key="3">
    <source>
        <dbReference type="Proteomes" id="UP000523447"/>
    </source>
</evidence>
<protein>
    <submittedName>
        <fullName evidence="2">Uncharacterized protein</fullName>
    </submittedName>
</protein>
<dbReference type="RefSeq" id="WP_051031249.1">
    <property type="nucleotide sequence ID" value="NZ_CAWPHS010000033.1"/>
</dbReference>
<organism evidence="2 3">
    <name type="scientific">Nocardia veterana</name>
    <dbReference type="NCBI Taxonomy" id="132249"/>
    <lineage>
        <taxon>Bacteria</taxon>
        <taxon>Bacillati</taxon>
        <taxon>Actinomycetota</taxon>
        <taxon>Actinomycetes</taxon>
        <taxon>Mycobacteriales</taxon>
        <taxon>Nocardiaceae</taxon>
        <taxon>Nocardia</taxon>
    </lineage>
</organism>
<name>A0A7X6M2R7_9NOCA</name>
<evidence type="ECO:0000256" key="1">
    <source>
        <dbReference type="SAM" id="Phobius"/>
    </source>
</evidence>
<evidence type="ECO:0000313" key="2">
    <source>
        <dbReference type="EMBL" id="NKY89102.1"/>
    </source>
</evidence>
<dbReference type="EMBL" id="JAAXPE010000039">
    <property type="protein sequence ID" value="NKY89102.1"/>
    <property type="molecule type" value="Genomic_DNA"/>
</dbReference>
<accession>A0A7X6M2R7</accession>
<keyword evidence="1" id="KW-0472">Membrane</keyword>